<keyword evidence="15" id="KW-1185">Reference proteome</keyword>
<keyword evidence="5 8" id="KW-0378">Hydrolase</keyword>
<dbReference type="Gene3D" id="2.60.40.10">
    <property type="entry name" value="Immunoglobulins"/>
    <property type="match status" value="1"/>
</dbReference>
<dbReference type="InterPro" id="IPR045051">
    <property type="entry name" value="SBT"/>
</dbReference>
<dbReference type="PANTHER" id="PTHR10795">
    <property type="entry name" value="PROPROTEIN CONVERTASE SUBTILISIN/KEXIN"/>
    <property type="match status" value="1"/>
</dbReference>
<dbReference type="Pfam" id="PF00082">
    <property type="entry name" value="Peptidase_S8"/>
    <property type="match status" value="1"/>
</dbReference>
<accession>A0ABQ6H8D4</accession>
<dbReference type="PROSITE" id="PS00138">
    <property type="entry name" value="SUBTILASE_SER"/>
    <property type="match status" value="1"/>
</dbReference>
<evidence type="ECO:0000259" key="13">
    <source>
        <dbReference type="Pfam" id="PF17766"/>
    </source>
</evidence>
<evidence type="ECO:0000256" key="3">
    <source>
        <dbReference type="ARBA" id="ARBA00022670"/>
    </source>
</evidence>
<dbReference type="InterPro" id="IPR003137">
    <property type="entry name" value="PA_domain"/>
</dbReference>
<dbReference type="PROSITE" id="PS00136">
    <property type="entry name" value="SUBTILASE_ASP"/>
    <property type="match status" value="1"/>
</dbReference>
<feature type="active site" description="Charge relay system" evidence="8">
    <location>
        <position position="289"/>
    </location>
</feature>
<feature type="signal peptide" evidence="10">
    <location>
        <begin position="1"/>
        <end position="29"/>
    </location>
</feature>
<evidence type="ECO:0000259" key="12">
    <source>
        <dbReference type="Pfam" id="PF02225"/>
    </source>
</evidence>
<comment type="subcellular location">
    <subcellularLocation>
        <location evidence="1">Secreted</location>
    </subcellularLocation>
</comment>
<dbReference type="Proteomes" id="UP001157134">
    <property type="component" value="Unassembled WGS sequence"/>
</dbReference>
<comment type="similarity">
    <text evidence="8 9">Belongs to the peptidase S8 family.</text>
</comment>
<evidence type="ECO:0000256" key="8">
    <source>
        <dbReference type="PROSITE-ProRule" id="PRU01240"/>
    </source>
</evidence>
<feature type="chain" id="PRO_5046142099" description="Peptidase S8" evidence="10">
    <location>
        <begin position="30"/>
        <end position="1196"/>
    </location>
</feature>
<feature type="domain" description="PA" evidence="12">
    <location>
        <begin position="462"/>
        <end position="546"/>
    </location>
</feature>
<dbReference type="EMBL" id="BSSV01000001">
    <property type="protein sequence ID" value="GLX84387.1"/>
    <property type="molecule type" value="Genomic_DNA"/>
</dbReference>
<keyword evidence="2" id="KW-0964">Secreted</keyword>
<dbReference type="CDD" id="cd02120">
    <property type="entry name" value="PA_subtilisin_like"/>
    <property type="match status" value="1"/>
</dbReference>
<dbReference type="SUPFAM" id="SSF52743">
    <property type="entry name" value="Subtilisin-like"/>
    <property type="match status" value="1"/>
</dbReference>
<evidence type="ECO:0000256" key="4">
    <source>
        <dbReference type="ARBA" id="ARBA00022729"/>
    </source>
</evidence>
<keyword evidence="4 10" id="KW-0732">Signal</keyword>
<protein>
    <recommendedName>
        <fullName evidence="16">Peptidase S8</fullName>
    </recommendedName>
</protein>
<dbReference type="Gene3D" id="3.50.30.30">
    <property type="match status" value="1"/>
</dbReference>
<dbReference type="Pfam" id="PF02225">
    <property type="entry name" value="PA"/>
    <property type="match status" value="1"/>
</dbReference>
<dbReference type="PROSITE" id="PS00137">
    <property type="entry name" value="SUBTILASE_HIS"/>
    <property type="match status" value="1"/>
</dbReference>
<dbReference type="CDD" id="cd04852">
    <property type="entry name" value="Peptidases_S8_3"/>
    <property type="match status" value="1"/>
</dbReference>
<name>A0ABQ6H8D4_9GAMM</name>
<gene>
    <name evidence="14" type="ORF">tloyanaT_06390</name>
</gene>
<dbReference type="InterPro" id="IPR000209">
    <property type="entry name" value="Peptidase_S8/S53_dom"/>
</dbReference>
<dbReference type="PRINTS" id="PR00723">
    <property type="entry name" value="SUBTILISIN"/>
</dbReference>
<dbReference type="InterPro" id="IPR041469">
    <property type="entry name" value="Subtilisin-like_FN3"/>
</dbReference>
<dbReference type="InterPro" id="IPR023828">
    <property type="entry name" value="Peptidase_S8_Ser-AS"/>
</dbReference>
<dbReference type="SUPFAM" id="SSF52025">
    <property type="entry name" value="PA domain"/>
    <property type="match status" value="1"/>
</dbReference>
<dbReference type="InterPro" id="IPR015500">
    <property type="entry name" value="Peptidase_S8_subtilisin-rel"/>
</dbReference>
<keyword evidence="3 8" id="KW-0645">Protease</keyword>
<dbReference type="PROSITE" id="PS51892">
    <property type="entry name" value="SUBTILASE"/>
    <property type="match status" value="1"/>
</dbReference>
<feature type="active site" description="Charge relay system" evidence="8">
    <location>
        <position position="208"/>
    </location>
</feature>
<feature type="active site" description="Charge relay system" evidence="8">
    <location>
        <position position="628"/>
    </location>
</feature>
<evidence type="ECO:0000256" key="9">
    <source>
        <dbReference type="RuleBase" id="RU003355"/>
    </source>
</evidence>
<dbReference type="Gene3D" id="3.40.50.200">
    <property type="entry name" value="Peptidase S8/S53 domain"/>
    <property type="match status" value="1"/>
</dbReference>
<organism evidence="14 15">
    <name type="scientific">Thalassotalea loyana</name>
    <dbReference type="NCBI Taxonomy" id="280483"/>
    <lineage>
        <taxon>Bacteria</taxon>
        <taxon>Pseudomonadati</taxon>
        <taxon>Pseudomonadota</taxon>
        <taxon>Gammaproteobacteria</taxon>
        <taxon>Alteromonadales</taxon>
        <taxon>Colwelliaceae</taxon>
        <taxon>Thalassotalea</taxon>
    </lineage>
</organism>
<evidence type="ECO:0000256" key="5">
    <source>
        <dbReference type="ARBA" id="ARBA00022801"/>
    </source>
</evidence>
<evidence type="ECO:0000256" key="6">
    <source>
        <dbReference type="ARBA" id="ARBA00022825"/>
    </source>
</evidence>
<comment type="caution">
    <text evidence="14">The sequence shown here is derived from an EMBL/GenBank/DDBJ whole genome shotgun (WGS) entry which is preliminary data.</text>
</comment>
<evidence type="ECO:0000256" key="10">
    <source>
        <dbReference type="SAM" id="SignalP"/>
    </source>
</evidence>
<evidence type="ECO:0000256" key="7">
    <source>
        <dbReference type="ARBA" id="ARBA00023180"/>
    </source>
</evidence>
<dbReference type="InterPro" id="IPR036852">
    <property type="entry name" value="Peptidase_S8/S53_dom_sf"/>
</dbReference>
<dbReference type="InterPro" id="IPR022398">
    <property type="entry name" value="Peptidase_S8_His-AS"/>
</dbReference>
<keyword evidence="6 8" id="KW-0720">Serine protease</keyword>
<evidence type="ECO:0000313" key="14">
    <source>
        <dbReference type="EMBL" id="GLX84387.1"/>
    </source>
</evidence>
<dbReference type="InterPro" id="IPR046450">
    <property type="entry name" value="PA_dom_sf"/>
</dbReference>
<evidence type="ECO:0000259" key="11">
    <source>
        <dbReference type="Pfam" id="PF00082"/>
    </source>
</evidence>
<evidence type="ECO:0000256" key="2">
    <source>
        <dbReference type="ARBA" id="ARBA00022525"/>
    </source>
</evidence>
<evidence type="ECO:0008006" key="16">
    <source>
        <dbReference type="Google" id="ProtNLM"/>
    </source>
</evidence>
<feature type="domain" description="Subtilisin-like protease fibronectin type-III" evidence="13">
    <location>
        <begin position="722"/>
        <end position="804"/>
    </location>
</feature>
<feature type="domain" description="Peptidase S8/S53" evidence="11">
    <location>
        <begin position="199"/>
        <end position="669"/>
    </location>
</feature>
<reference evidence="14 15" key="1">
    <citation type="submission" date="2023-03" db="EMBL/GenBank/DDBJ databases">
        <title>Thalassotalea loyana LMG 22536T draft genome sequence.</title>
        <authorList>
            <person name="Sawabe T."/>
        </authorList>
    </citation>
    <scope>NUCLEOTIDE SEQUENCE [LARGE SCALE GENOMIC DNA]</scope>
    <source>
        <strain evidence="14 15">LMG 22536</strain>
    </source>
</reference>
<sequence length="1196" mass="126379">MFIRESIMNFKVSYLAMIAAGVLSQQAIASNDDVQPTHQINPTEERIKTIRGEKARTDSLYYVQFTDSALADYQGGVTGYPATSIQSNSANATSEGVLNVKSSSSIRYKSYLKAKQDTFALKAKRILGREFAPKHNYQTVLNAVAVELTPAEATLLLQQKEVRNVQKVGMHFLHTASGPEFIGAKKAWAGVGEHSASQGEGVIVGIIDTGINALHPSFADVGGDGYDHTNPLGEGVYLGDCQTYEKFCNDKLIGIVSYPEITNNRPNVVNDAFDDLEDKLVVGYDFNGHGSHVASTAAGNILNDVDLYMSVQDDIGVIAEKSSFTYDAISGVAPHANIVSYQVCDDNGCYSELTVKAIEHAIDNGVKVLNYSVGGSARDPWQSIDSIAFLNARAAGIHVATSAGNSGPEASTIGAPGNSPWITTVAAYTHDQSFSENTLSGFGGGSSTPETITGAGATGSYTGTIVSAEDFGDASCLEPFPAGTFSGEIVVCERGEIARVRKGLNVKEGGAGGLILINVEDGAETVNADTHVLPAIHVDAVDGQTITDWLASGDNHSATISGSEMIKDPGVADIAGDFTSRGPNAPFTNIFAPDIAGPGVNIYAAWAEDMPFVDGAETTPYAAISGTSMSSPHIAGALALIHAIHPDWTPAQVQSAIMSTAHQETYKDDDYDGVKQRSDFFDQGAGSIRVNNAINAGLLLDITKEEYLAADPYQSGDPGSLNTTAMVNNNCVTSCSWTRTVTATVDATWTASYETLNNGFSLSVSPASFTIKAGESQELTITATSNIDLVDEWVHGYVNLTPSESSISNAHLQATIAFKAGVVVDRVTAEVNNVNNQVVIEDVVTSGSNDLQAKGFGLFKAQSYTGTARGSSTNSEKDSPTANLDNLFIKETIVRPYTKRLIVKITDTTAPDMDLFVGIDEDGDGIPSAVELFYSLACISGNVDSNEECIVETPIAGQYWIFAHNYTGSIAGEMDDVTLEVTQIGYTDDPSFDIEAPSSVATDEVFDVNLTINGYLTATEEEQAIEANEVYYGLLEMGSTEGLKRNIGSTLIQLTGIENEEINLAPEVIETIADVDTQLTQSGSVELNVDISGVFSDPESAELTITVAGIDGLTVSGDTISGTLTETGTFELSVTASDGVHQTSTHFNVNVAAAPIVVTPDPEPTPPPAPSSGGSFGYLLLIALGLLTTRARSIKR</sequence>
<dbReference type="InterPro" id="IPR013783">
    <property type="entry name" value="Ig-like_fold"/>
</dbReference>
<evidence type="ECO:0000256" key="1">
    <source>
        <dbReference type="ARBA" id="ARBA00004613"/>
    </source>
</evidence>
<dbReference type="Pfam" id="PF17766">
    <property type="entry name" value="fn3_6"/>
    <property type="match status" value="1"/>
</dbReference>
<proteinExistence type="inferred from homology"/>
<keyword evidence="7" id="KW-0325">Glycoprotein</keyword>
<dbReference type="InterPro" id="IPR023827">
    <property type="entry name" value="Peptidase_S8_Asp-AS"/>
</dbReference>
<evidence type="ECO:0000313" key="15">
    <source>
        <dbReference type="Proteomes" id="UP001157134"/>
    </source>
</evidence>
<dbReference type="InterPro" id="IPR034197">
    <property type="entry name" value="Peptidases_S8_3"/>
</dbReference>